<dbReference type="Proteomes" id="UP000521676">
    <property type="component" value="Unassembled WGS sequence"/>
</dbReference>
<evidence type="ECO:0000313" key="2">
    <source>
        <dbReference type="EMBL" id="NWJ49113.1"/>
    </source>
</evidence>
<protein>
    <submittedName>
        <fullName evidence="2">AAA family ATPase</fullName>
    </submittedName>
</protein>
<keyword evidence="3" id="KW-0614">Plasmid</keyword>
<proteinExistence type="predicted"/>
<evidence type="ECO:0000313" key="3">
    <source>
        <dbReference type="EMBL" id="WJW70422.1"/>
    </source>
</evidence>
<dbReference type="InterPro" id="IPR027417">
    <property type="entry name" value="P-loop_NTPase"/>
</dbReference>
<reference evidence="2 4" key="1">
    <citation type="submission" date="2020-06" db="EMBL/GenBank/DDBJ databases">
        <title>Anoxygenic phototrophic Chloroflexota member uses a Type I reaction center.</title>
        <authorList>
            <person name="Tsuji J.M."/>
            <person name="Shaw N.A."/>
            <person name="Nagashima S."/>
            <person name="Venkiteswaran J."/>
            <person name="Schiff S.L."/>
            <person name="Hanada S."/>
            <person name="Tank M."/>
            <person name="Neufeld J.D."/>
        </authorList>
    </citation>
    <scope>NUCLEOTIDE SEQUENCE [LARGE SCALE GENOMIC DNA]</scope>
    <source>
        <strain evidence="2">L227-S17</strain>
    </source>
</reference>
<keyword evidence="5" id="KW-1185">Reference proteome</keyword>
<dbReference type="AlphaFoldDB" id="A0A8T7MAT0"/>
<dbReference type="Gene3D" id="3.40.50.300">
    <property type="entry name" value="P-loop containing nucleotide triphosphate hydrolases"/>
    <property type="match status" value="1"/>
</dbReference>
<dbReference type="PIRSF" id="PIRSF009320">
    <property type="entry name" value="Nuc_binding_HP_1000"/>
    <property type="match status" value="1"/>
</dbReference>
<evidence type="ECO:0000259" key="1">
    <source>
        <dbReference type="Pfam" id="PF01656"/>
    </source>
</evidence>
<dbReference type="PANTHER" id="PTHR13696:SF96">
    <property type="entry name" value="COBQ_COBB_MIND_PARA NUCLEOTIDE BINDING DOMAIN-CONTAINING PROTEIN"/>
    <property type="match status" value="1"/>
</dbReference>
<gene>
    <name evidence="2" type="ORF">HXX08_24920</name>
    <name evidence="3" type="ORF">OZ401_005106</name>
</gene>
<dbReference type="InterPro" id="IPR050678">
    <property type="entry name" value="DNA_Partitioning_ATPase"/>
</dbReference>
<organism evidence="2 4">
    <name type="scientific">Candidatus Chlorohelix allophototropha</name>
    <dbReference type="NCBI Taxonomy" id="3003348"/>
    <lineage>
        <taxon>Bacteria</taxon>
        <taxon>Bacillati</taxon>
        <taxon>Chloroflexota</taxon>
        <taxon>Chloroflexia</taxon>
        <taxon>Candidatus Chloroheliales</taxon>
        <taxon>Candidatus Chloroheliaceae</taxon>
        <taxon>Candidatus Chlorohelix</taxon>
    </lineage>
</organism>
<geneLocation type="plasmid" evidence="3 5">
    <name>unnamed3</name>
</geneLocation>
<evidence type="ECO:0000313" key="4">
    <source>
        <dbReference type="Proteomes" id="UP000521676"/>
    </source>
</evidence>
<dbReference type="RefSeq" id="WP_341472290.1">
    <property type="nucleotide sequence ID" value="NZ_CP128403.1"/>
</dbReference>
<dbReference type="EMBL" id="JACATZ010000004">
    <property type="protein sequence ID" value="NWJ49113.1"/>
    <property type="molecule type" value="Genomic_DNA"/>
</dbReference>
<feature type="domain" description="CobQ/CobB/MinD/ParA nucleotide binding" evidence="1">
    <location>
        <begin position="4"/>
        <end position="186"/>
    </location>
</feature>
<name>A0A8T7MAT0_9CHLR</name>
<dbReference type="PANTHER" id="PTHR13696">
    <property type="entry name" value="P-LOOP CONTAINING NUCLEOSIDE TRIPHOSPHATE HYDROLASE"/>
    <property type="match status" value="1"/>
</dbReference>
<dbReference type="Pfam" id="PF01656">
    <property type="entry name" value="CbiA"/>
    <property type="match status" value="1"/>
</dbReference>
<evidence type="ECO:0000313" key="5">
    <source>
        <dbReference type="Proteomes" id="UP001431572"/>
    </source>
</evidence>
<reference evidence="3" key="2">
    <citation type="journal article" date="2024" name="Nature">
        <title>Anoxygenic phototroph of the Chloroflexota uses a type I reaction centre.</title>
        <authorList>
            <person name="Tsuji J.M."/>
            <person name="Shaw N.A."/>
            <person name="Nagashima S."/>
            <person name="Venkiteswaran J.J."/>
            <person name="Schiff S.L."/>
            <person name="Watanabe T."/>
            <person name="Fukui M."/>
            <person name="Hanada S."/>
            <person name="Tank M."/>
            <person name="Neufeld J.D."/>
        </authorList>
    </citation>
    <scope>NUCLEOTIDE SEQUENCE</scope>
    <source>
        <strain evidence="3">L227-S17</strain>
        <plasmid evidence="3 5">unnamed3</plasmid>
    </source>
</reference>
<dbReference type="CDD" id="cd02042">
    <property type="entry name" value="ParAB_family"/>
    <property type="match status" value="1"/>
</dbReference>
<sequence>MILTVGNTKGGVGKSTLAVNLAVARAAAGYDVLLVDGDEQATATIFSDTRAEELGSTGYTVASLRGKALRDQVQKFAPKYDDIIIDVGGRDTGSLRAALTVSDILLIPIRPRSPDLWALDDITPLIEEARLPNPNLRALVVINAADARGKDNKETAKVVQKREAVELLNLTIGNRKVFSDALSYGRAVTEYKPSDTQAIEELQRLIELLYIKENAKV</sequence>
<dbReference type="Proteomes" id="UP001431572">
    <property type="component" value="Plasmid unnamed3"/>
</dbReference>
<dbReference type="SUPFAM" id="SSF52540">
    <property type="entry name" value="P-loop containing nucleoside triphosphate hydrolases"/>
    <property type="match status" value="1"/>
</dbReference>
<accession>A0A8T7MAT0</accession>
<dbReference type="EMBL" id="CP128403">
    <property type="protein sequence ID" value="WJW70422.1"/>
    <property type="molecule type" value="Genomic_DNA"/>
</dbReference>
<dbReference type="InterPro" id="IPR002586">
    <property type="entry name" value="CobQ/CobB/MinD/ParA_Nub-bd_dom"/>
</dbReference>